<dbReference type="Proteomes" id="UP000195221">
    <property type="component" value="Unassembled WGS sequence"/>
</dbReference>
<dbReference type="EMBL" id="NBTZ01000056">
    <property type="protein sequence ID" value="OTP75024.1"/>
    <property type="molecule type" value="Genomic_DNA"/>
</dbReference>
<protein>
    <submittedName>
        <fullName evidence="3">Permease of the drug/metabolite transporter (DMT) superfamily</fullName>
    </submittedName>
</protein>
<comment type="caution">
    <text evidence="3">The sequence shown here is derived from an EMBL/GenBank/DDBJ whole genome shotgun (WGS) entry which is preliminary data.</text>
</comment>
<dbReference type="GO" id="GO:0016020">
    <property type="term" value="C:membrane"/>
    <property type="evidence" value="ECO:0007669"/>
    <property type="project" value="InterPro"/>
</dbReference>
<keyword evidence="1" id="KW-0812">Transmembrane</keyword>
<feature type="transmembrane region" description="Helical" evidence="1">
    <location>
        <begin position="244"/>
        <end position="263"/>
    </location>
</feature>
<dbReference type="Pfam" id="PF00892">
    <property type="entry name" value="EamA"/>
    <property type="match status" value="2"/>
</dbReference>
<dbReference type="PANTHER" id="PTHR22911">
    <property type="entry name" value="ACYL-MALONYL CONDENSING ENZYME-RELATED"/>
    <property type="match status" value="1"/>
</dbReference>
<feature type="transmembrane region" description="Helical" evidence="1">
    <location>
        <begin position="129"/>
        <end position="149"/>
    </location>
</feature>
<dbReference type="RefSeq" id="WP_062173402.1">
    <property type="nucleotide sequence ID" value="NZ_NBTZ01000056.1"/>
</dbReference>
<evidence type="ECO:0000256" key="1">
    <source>
        <dbReference type="SAM" id="Phobius"/>
    </source>
</evidence>
<evidence type="ECO:0000313" key="3">
    <source>
        <dbReference type="EMBL" id="OTP75024.1"/>
    </source>
</evidence>
<feature type="transmembrane region" description="Helical" evidence="1">
    <location>
        <begin position="269"/>
        <end position="289"/>
    </location>
</feature>
<organism evidence="3 4">
    <name type="scientific">Caballeronia sordidicola</name>
    <name type="common">Burkholderia sordidicola</name>
    <dbReference type="NCBI Taxonomy" id="196367"/>
    <lineage>
        <taxon>Bacteria</taxon>
        <taxon>Pseudomonadati</taxon>
        <taxon>Pseudomonadota</taxon>
        <taxon>Betaproteobacteria</taxon>
        <taxon>Burkholderiales</taxon>
        <taxon>Burkholderiaceae</taxon>
        <taxon>Caballeronia</taxon>
    </lineage>
</organism>
<keyword evidence="1" id="KW-1133">Transmembrane helix</keyword>
<feature type="transmembrane region" description="Helical" evidence="1">
    <location>
        <begin position="155"/>
        <end position="174"/>
    </location>
</feature>
<dbReference type="InterPro" id="IPR037185">
    <property type="entry name" value="EmrE-like"/>
</dbReference>
<reference evidence="3 4" key="1">
    <citation type="submission" date="2017-03" db="EMBL/GenBank/DDBJ databases">
        <title>Genome analysis of strain PAMC 26577.</title>
        <authorList>
            <person name="Oh H.-M."/>
            <person name="Yang J.-A."/>
        </authorList>
    </citation>
    <scope>NUCLEOTIDE SEQUENCE [LARGE SCALE GENOMIC DNA]</scope>
    <source>
        <strain evidence="3 4">PAMC 26577</strain>
    </source>
</reference>
<dbReference type="SUPFAM" id="SSF103481">
    <property type="entry name" value="Multidrug resistance efflux transporter EmrE"/>
    <property type="match status" value="2"/>
</dbReference>
<proteinExistence type="predicted"/>
<dbReference type="AlphaFoldDB" id="A0A242MV80"/>
<feature type="transmembrane region" description="Helical" evidence="1">
    <location>
        <begin position="181"/>
        <end position="201"/>
    </location>
</feature>
<gene>
    <name evidence="3" type="ORF">PAMC26577_14225</name>
</gene>
<sequence length="302" mass="32952">MKPEIERHQGWIEMIVAMTISGTIGVCVLKSGQSAENVVFVRCAAGFACLLPFCWYRRMICKRYFAPRLLAITVAAGVLMVVNWVLLFKAFSLVTIGFATIVYHVNPFLILIGAALFMRQRITRKDVGWTALAFVGFVILVNPASAVATLDIRQLGGIALVIAATVMYSGTVLLTKRLSGLPTPFIVMVQTGVGALLTLPFAHLHDLPKDVGAWGWLVALGVVHTFLLYSLVFSAYQKLSVPSIAVLSFIYPLSAALCDYLFFGHLLTATQIAGGLLILFSTTGLKLQWNLLPRMLAVKSET</sequence>
<keyword evidence="1" id="KW-0472">Membrane</keyword>
<accession>A0A242MV80</accession>
<feature type="domain" description="EamA" evidence="2">
    <location>
        <begin position="157"/>
        <end position="283"/>
    </location>
</feature>
<feature type="transmembrane region" description="Helical" evidence="1">
    <location>
        <begin position="213"/>
        <end position="232"/>
    </location>
</feature>
<feature type="domain" description="EamA" evidence="2">
    <location>
        <begin position="14"/>
        <end position="141"/>
    </location>
</feature>
<evidence type="ECO:0000313" key="4">
    <source>
        <dbReference type="Proteomes" id="UP000195221"/>
    </source>
</evidence>
<feature type="transmembrane region" description="Helical" evidence="1">
    <location>
        <begin position="93"/>
        <end position="117"/>
    </location>
</feature>
<feature type="transmembrane region" description="Helical" evidence="1">
    <location>
        <begin position="68"/>
        <end position="87"/>
    </location>
</feature>
<dbReference type="PANTHER" id="PTHR22911:SF102">
    <property type="entry name" value="MEMBRANE PROTEIN"/>
    <property type="match status" value="1"/>
</dbReference>
<feature type="transmembrane region" description="Helical" evidence="1">
    <location>
        <begin position="12"/>
        <end position="32"/>
    </location>
</feature>
<evidence type="ECO:0000259" key="2">
    <source>
        <dbReference type="Pfam" id="PF00892"/>
    </source>
</evidence>
<dbReference type="InterPro" id="IPR000620">
    <property type="entry name" value="EamA_dom"/>
</dbReference>
<name>A0A242MV80_CABSO</name>